<proteinExistence type="inferred from homology"/>
<evidence type="ECO:0000256" key="2">
    <source>
        <dbReference type="ARBA" id="ARBA00022473"/>
    </source>
</evidence>
<keyword evidence="4" id="KW-0497">Mitogen</keyword>
<reference evidence="6" key="1">
    <citation type="submission" date="2025-08" db="UniProtKB">
        <authorList>
            <consortium name="Ensembl"/>
        </authorList>
    </citation>
    <scope>IDENTIFICATION</scope>
</reference>
<keyword evidence="3" id="KW-0221">Differentiation</keyword>
<dbReference type="SMART" id="SM00442">
    <property type="entry name" value="FGF"/>
    <property type="match status" value="1"/>
</dbReference>
<feature type="signal peptide" evidence="5">
    <location>
        <begin position="1"/>
        <end position="26"/>
    </location>
</feature>
<dbReference type="Ensembl" id="ENSPCET00000015837.1">
    <property type="protein sequence ID" value="ENSPCEP00000015291.1"/>
    <property type="gene ID" value="ENSPCEG00000012017.1"/>
</dbReference>
<evidence type="ECO:0000256" key="1">
    <source>
        <dbReference type="ARBA" id="ARBA00007936"/>
    </source>
</evidence>
<evidence type="ECO:0000313" key="6">
    <source>
        <dbReference type="Ensembl" id="ENSPCEP00000015291.1"/>
    </source>
</evidence>
<dbReference type="GO" id="GO:0008083">
    <property type="term" value="F:growth factor activity"/>
    <property type="evidence" value="ECO:0007669"/>
    <property type="project" value="InterPro"/>
</dbReference>
<dbReference type="GO" id="GO:0051781">
    <property type="term" value="P:positive regulation of cell division"/>
    <property type="evidence" value="ECO:0007669"/>
    <property type="project" value="UniProtKB-KW"/>
</dbReference>
<evidence type="ECO:0000256" key="4">
    <source>
        <dbReference type="ARBA" id="ARBA00023246"/>
    </source>
</evidence>
<name>A0A8C8S449_9SAUR</name>
<dbReference type="GO" id="GO:0030154">
    <property type="term" value="P:cell differentiation"/>
    <property type="evidence" value="ECO:0007669"/>
    <property type="project" value="UniProtKB-KW"/>
</dbReference>
<organism evidence="6 7">
    <name type="scientific">Pelusios castaneus</name>
    <name type="common">West African mud turtle</name>
    <dbReference type="NCBI Taxonomy" id="367368"/>
    <lineage>
        <taxon>Eukaryota</taxon>
        <taxon>Metazoa</taxon>
        <taxon>Chordata</taxon>
        <taxon>Craniata</taxon>
        <taxon>Vertebrata</taxon>
        <taxon>Euteleostomi</taxon>
        <taxon>Archelosauria</taxon>
        <taxon>Testudinata</taxon>
        <taxon>Testudines</taxon>
        <taxon>Pleurodira</taxon>
        <taxon>Pelomedusidae</taxon>
        <taxon>Pelusios</taxon>
    </lineage>
</organism>
<dbReference type="Pfam" id="PF00167">
    <property type="entry name" value="FGF"/>
    <property type="match status" value="1"/>
</dbReference>
<keyword evidence="2" id="KW-0217">Developmental protein</keyword>
<dbReference type="PRINTS" id="PR00262">
    <property type="entry name" value="IL1HBGF"/>
</dbReference>
<dbReference type="Gene3D" id="2.80.10.50">
    <property type="match status" value="1"/>
</dbReference>
<dbReference type="InterPro" id="IPR008996">
    <property type="entry name" value="IL1/FGF"/>
</dbReference>
<protein>
    <recommendedName>
        <fullName evidence="5">Fibroblast growth factor</fullName>
        <shortName evidence="5">FGF</shortName>
    </recommendedName>
</protein>
<keyword evidence="5" id="KW-0732">Signal</keyword>
<dbReference type="Proteomes" id="UP000694393">
    <property type="component" value="Unplaced"/>
</dbReference>
<reference evidence="6" key="2">
    <citation type="submission" date="2025-09" db="UniProtKB">
        <authorList>
            <consortium name="Ensembl"/>
        </authorList>
    </citation>
    <scope>IDENTIFICATION</scope>
</reference>
<evidence type="ECO:0000256" key="5">
    <source>
        <dbReference type="RuleBase" id="RU049442"/>
    </source>
</evidence>
<evidence type="ECO:0000313" key="7">
    <source>
        <dbReference type="Proteomes" id="UP000694393"/>
    </source>
</evidence>
<dbReference type="AlphaFoldDB" id="A0A8C8S449"/>
<accession>A0A8C8S449</accession>
<feature type="chain" id="PRO_5034987908" description="Fibroblast growth factor" evidence="5">
    <location>
        <begin position="27"/>
        <end position="212"/>
    </location>
</feature>
<sequence>MSCEASIHWTLPAFVLLGFLAGIVSSYPVVSRTNGTLLERGWESLLSRSIAGMSGEKSDVNWESDYLLGIKRQRRLYCNVGIGFHLQILPDGRISGLLEISTVERGVVSLFGVKSALFLAMNNKGRLYGTVSTNYECKFRETLLPNNYNAYESNAYQGAYIALSKHGRVKKGNKVSPATTFLANRIPLRSEVIPEEPRALPTWTFLQDQKLT</sequence>
<comment type="similarity">
    <text evidence="1 5">Belongs to the heparin-binding growth factors family.</text>
</comment>
<evidence type="ECO:0000256" key="3">
    <source>
        <dbReference type="ARBA" id="ARBA00022782"/>
    </source>
</evidence>
<dbReference type="PANTHER" id="PTHR11486">
    <property type="entry name" value="FIBROBLAST GROWTH FACTOR"/>
    <property type="match status" value="1"/>
</dbReference>
<keyword evidence="7" id="KW-1185">Reference proteome</keyword>
<dbReference type="InterPro" id="IPR002209">
    <property type="entry name" value="Fibroblast_GF_fam"/>
</dbReference>
<dbReference type="SUPFAM" id="SSF50353">
    <property type="entry name" value="Cytokine"/>
    <property type="match status" value="1"/>
</dbReference>
<dbReference type="PROSITE" id="PS00247">
    <property type="entry name" value="HBGF_FGF"/>
    <property type="match status" value="1"/>
</dbReference>